<protein>
    <submittedName>
        <fullName evidence="2">Nuclear transport factor 2 family protein</fullName>
    </submittedName>
</protein>
<gene>
    <name evidence="2" type="ORF">ACEZDJ_39055</name>
</gene>
<dbReference type="RefSeq" id="WP_030250028.1">
    <property type="nucleotide sequence ID" value="NZ_JBHEZZ010000042.1"/>
</dbReference>
<dbReference type="InterPro" id="IPR032710">
    <property type="entry name" value="NTF2-like_dom_sf"/>
</dbReference>
<dbReference type="Gene3D" id="3.10.450.50">
    <property type="match status" value="1"/>
</dbReference>
<dbReference type="SUPFAM" id="SSF54427">
    <property type="entry name" value="NTF2-like"/>
    <property type="match status" value="1"/>
</dbReference>
<proteinExistence type="predicted"/>
<dbReference type="Pfam" id="PF12680">
    <property type="entry name" value="SnoaL_2"/>
    <property type="match status" value="1"/>
</dbReference>
<dbReference type="Proteomes" id="UP001592528">
    <property type="component" value="Unassembled WGS sequence"/>
</dbReference>
<name>A0ABV6V0S7_9ACTN</name>
<reference evidence="2 3" key="1">
    <citation type="submission" date="2024-09" db="EMBL/GenBank/DDBJ databases">
        <authorList>
            <person name="Lee S.D."/>
        </authorList>
    </citation>
    <scope>NUCLEOTIDE SEQUENCE [LARGE SCALE GENOMIC DNA]</scope>
    <source>
        <strain evidence="2 3">N1-5</strain>
    </source>
</reference>
<dbReference type="InterPro" id="IPR037401">
    <property type="entry name" value="SnoaL-like"/>
</dbReference>
<sequence length="123" mass="13575">MNTLQTASGFDTEALRRGVEERDAAALIGLYADDAELFLVDRQSQPSSPRSLKGREQIADHLEEISGRDMTHTLERVLVDGGHAAFLESCRYPDGVRVLCSAVLDLGDDGRIVRQTCVQAWDE</sequence>
<accession>A0ABV6V0S7</accession>
<comment type="caution">
    <text evidence="2">The sequence shown here is derived from an EMBL/GenBank/DDBJ whole genome shotgun (WGS) entry which is preliminary data.</text>
</comment>
<feature type="domain" description="SnoaL-like" evidence="1">
    <location>
        <begin position="14"/>
        <end position="114"/>
    </location>
</feature>
<keyword evidence="3" id="KW-1185">Reference proteome</keyword>
<organism evidence="2 3">
    <name type="scientific">Streptacidiphilus cavernicola</name>
    <dbReference type="NCBI Taxonomy" id="3342716"/>
    <lineage>
        <taxon>Bacteria</taxon>
        <taxon>Bacillati</taxon>
        <taxon>Actinomycetota</taxon>
        <taxon>Actinomycetes</taxon>
        <taxon>Kitasatosporales</taxon>
        <taxon>Streptomycetaceae</taxon>
        <taxon>Streptacidiphilus</taxon>
    </lineage>
</organism>
<evidence type="ECO:0000313" key="3">
    <source>
        <dbReference type="Proteomes" id="UP001592528"/>
    </source>
</evidence>
<evidence type="ECO:0000313" key="2">
    <source>
        <dbReference type="EMBL" id="MFC1407297.1"/>
    </source>
</evidence>
<evidence type="ECO:0000259" key="1">
    <source>
        <dbReference type="Pfam" id="PF12680"/>
    </source>
</evidence>
<dbReference type="EMBL" id="JBHEZZ010000042">
    <property type="protein sequence ID" value="MFC1407297.1"/>
    <property type="molecule type" value="Genomic_DNA"/>
</dbReference>